<dbReference type="PANTHER" id="PTHR42847">
    <property type="entry name" value="ALKANESULFONATE MONOOXYGENASE"/>
    <property type="match status" value="1"/>
</dbReference>
<comment type="caution">
    <text evidence="6">The sequence shown here is derived from an EMBL/GenBank/DDBJ whole genome shotgun (WGS) entry which is preliminary data.</text>
</comment>
<accession>A0A2U0SGU8</accession>
<dbReference type="Pfam" id="PF00296">
    <property type="entry name" value="Bac_luciferase"/>
    <property type="match status" value="1"/>
</dbReference>
<dbReference type="InterPro" id="IPR036661">
    <property type="entry name" value="Luciferase-like_sf"/>
</dbReference>
<keyword evidence="2" id="KW-0288">FMN</keyword>
<gene>
    <name evidence="6" type="ORF">DD559_15660</name>
</gene>
<evidence type="ECO:0000256" key="2">
    <source>
        <dbReference type="ARBA" id="ARBA00022643"/>
    </source>
</evidence>
<evidence type="ECO:0000313" key="6">
    <source>
        <dbReference type="EMBL" id="PVX30598.1"/>
    </source>
</evidence>
<dbReference type="Gene3D" id="3.20.20.30">
    <property type="entry name" value="Luciferase-like domain"/>
    <property type="match status" value="1"/>
</dbReference>
<proteinExistence type="predicted"/>
<protein>
    <submittedName>
        <fullName evidence="6">Alkanesulfonate monooxygenase</fullName>
    </submittedName>
</protein>
<dbReference type="CDD" id="cd01094">
    <property type="entry name" value="Alkanesulfonate_monoxygenase"/>
    <property type="match status" value="1"/>
</dbReference>
<sequence length="376" mass="40942">MSTHPHAAASGKQEQLPRCEVSWFSALCDDDYEFLGQPDPRLLSSWEHCRDIVLAAESAGFDNILLPSGYALGIDTTAFAAAIATLVRRIRLLMAVRVGESWPPQLARQIATIDRILGGRLAVNIISSDLPGETLASAPRYRRTIEAMHILKTLLNGQPLDHQGEFWQLKVEPPRIATVSGRAPQLYFGGLSEDAREAAAEGADVYLMWPDRLEAVAATLDDLRARAAKRGRTLRFGYRVHVVVRETEAEARIAADRLLSHLDAAQGEAIRARSLDAQSAGVRRQAELREASAGDGYVEDNLWTGIGRARSGCGAAIVGDPDQVLAKLNAYRALGIEAFILSGYPHAAEADLFARHVLPKLEHGPLVERDTTAHPA</sequence>
<dbReference type="InterPro" id="IPR011251">
    <property type="entry name" value="Luciferase-like_dom"/>
</dbReference>
<dbReference type="OrthoDB" id="9814695at2"/>
<keyword evidence="4 6" id="KW-0503">Monooxygenase</keyword>
<reference evidence="6 7" key="1">
    <citation type="submission" date="2018-05" db="EMBL/GenBank/DDBJ databases">
        <title>Description of Sphingomonas pokkalii sp nov, isolated from the rhizosphere of saline tolerant pokkali rice and its draft genome analysis.</title>
        <authorList>
            <person name="Menon R."/>
            <person name="Kumari S."/>
            <person name="Rameshkumar N."/>
        </authorList>
    </citation>
    <scope>NUCLEOTIDE SEQUENCE [LARGE SCALE GENOMIC DNA]</scope>
    <source>
        <strain evidence="6 7">L3B27</strain>
    </source>
</reference>
<dbReference type="RefSeq" id="WP_116470008.1">
    <property type="nucleotide sequence ID" value="NZ_QENQ01000001.1"/>
</dbReference>
<feature type="domain" description="Luciferase-like" evidence="5">
    <location>
        <begin position="45"/>
        <end position="337"/>
    </location>
</feature>
<dbReference type="AlphaFoldDB" id="A0A2U0SGU8"/>
<dbReference type="GO" id="GO:0046306">
    <property type="term" value="P:alkanesulfonate catabolic process"/>
    <property type="evidence" value="ECO:0007669"/>
    <property type="project" value="TreeGrafter"/>
</dbReference>
<dbReference type="EMBL" id="QENQ01000001">
    <property type="protein sequence ID" value="PVX30598.1"/>
    <property type="molecule type" value="Genomic_DNA"/>
</dbReference>
<evidence type="ECO:0000259" key="5">
    <source>
        <dbReference type="Pfam" id="PF00296"/>
    </source>
</evidence>
<keyword evidence="3" id="KW-0560">Oxidoreductase</keyword>
<keyword evidence="7" id="KW-1185">Reference proteome</keyword>
<dbReference type="PANTHER" id="PTHR42847:SF4">
    <property type="entry name" value="ALKANESULFONATE MONOOXYGENASE-RELATED"/>
    <property type="match status" value="1"/>
</dbReference>
<evidence type="ECO:0000256" key="4">
    <source>
        <dbReference type="ARBA" id="ARBA00023033"/>
    </source>
</evidence>
<keyword evidence="1" id="KW-0285">Flavoprotein</keyword>
<organism evidence="6 7">
    <name type="scientific">Sphingomonas pokkalii</name>
    <dbReference type="NCBI Taxonomy" id="2175090"/>
    <lineage>
        <taxon>Bacteria</taxon>
        <taxon>Pseudomonadati</taxon>
        <taxon>Pseudomonadota</taxon>
        <taxon>Alphaproteobacteria</taxon>
        <taxon>Sphingomonadales</taxon>
        <taxon>Sphingomonadaceae</taxon>
        <taxon>Sphingomonas</taxon>
    </lineage>
</organism>
<dbReference type="SUPFAM" id="SSF51679">
    <property type="entry name" value="Bacterial luciferase-like"/>
    <property type="match status" value="1"/>
</dbReference>
<name>A0A2U0SGU8_9SPHN</name>
<dbReference type="Proteomes" id="UP000245890">
    <property type="component" value="Unassembled WGS sequence"/>
</dbReference>
<dbReference type="GO" id="GO:0008726">
    <property type="term" value="F:alkanesulfonate monooxygenase activity"/>
    <property type="evidence" value="ECO:0007669"/>
    <property type="project" value="TreeGrafter"/>
</dbReference>
<dbReference type="InterPro" id="IPR050172">
    <property type="entry name" value="SsuD_RutA_monooxygenase"/>
</dbReference>
<evidence type="ECO:0000313" key="7">
    <source>
        <dbReference type="Proteomes" id="UP000245890"/>
    </source>
</evidence>
<evidence type="ECO:0000256" key="1">
    <source>
        <dbReference type="ARBA" id="ARBA00022630"/>
    </source>
</evidence>
<evidence type="ECO:0000256" key="3">
    <source>
        <dbReference type="ARBA" id="ARBA00023002"/>
    </source>
</evidence>